<dbReference type="GO" id="GO:0000981">
    <property type="term" value="F:DNA-binding transcription factor activity, RNA polymerase II-specific"/>
    <property type="evidence" value="ECO:0007669"/>
    <property type="project" value="InterPro"/>
</dbReference>
<keyword evidence="5" id="KW-0539">Nucleus</keyword>
<dbReference type="PROSITE" id="PS50048">
    <property type="entry name" value="ZN2_CY6_FUNGAL_2"/>
    <property type="match status" value="1"/>
</dbReference>
<dbReference type="GO" id="GO:0005634">
    <property type="term" value="C:nucleus"/>
    <property type="evidence" value="ECO:0007669"/>
    <property type="project" value="UniProtKB-SubCell"/>
</dbReference>
<feature type="domain" description="Zn(2)-C6 fungal-type" evidence="7">
    <location>
        <begin position="15"/>
        <end position="45"/>
    </location>
</feature>
<feature type="compositionally biased region" description="Low complexity" evidence="6">
    <location>
        <begin position="121"/>
        <end position="132"/>
    </location>
</feature>
<keyword evidence="3" id="KW-0805">Transcription regulation</keyword>
<dbReference type="AlphaFoldDB" id="A0AAV5QK77"/>
<dbReference type="SUPFAM" id="SSF57701">
    <property type="entry name" value="Zn2/Cys6 DNA-binding domain"/>
    <property type="match status" value="1"/>
</dbReference>
<dbReference type="PANTHER" id="PTHR47338:SF29">
    <property type="entry name" value="ZN(2)-C6 FUNGAL-TYPE DOMAIN-CONTAINING PROTEIN"/>
    <property type="match status" value="1"/>
</dbReference>
<dbReference type="RefSeq" id="XP_064852238.1">
    <property type="nucleotide sequence ID" value="XM_064996166.1"/>
</dbReference>
<evidence type="ECO:0000256" key="1">
    <source>
        <dbReference type="ARBA" id="ARBA00004123"/>
    </source>
</evidence>
<proteinExistence type="predicted"/>
<protein>
    <recommendedName>
        <fullName evidence="7">Zn(2)-C6 fungal-type domain-containing protein</fullName>
    </recommendedName>
</protein>
<keyword evidence="9" id="KW-1185">Reference proteome</keyword>
<dbReference type="Pfam" id="PF00172">
    <property type="entry name" value="Zn_clus"/>
    <property type="match status" value="1"/>
</dbReference>
<dbReference type="InterPro" id="IPR036864">
    <property type="entry name" value="Zn2-C6_fun-type_DNA-bd_sf"/>
</dbReference>
<dbReference type="InterPro" id="IPR001138">
    <property type="entry name" value="Zn2Cys6_DnaBD"/>
</dbReference>
<dbReference type="GO" id="GO:0008270">
    <property type="term" value="F:zinc ion binding"/>
    <property type="evidence" value="ECO:0007669"/>
    <property type="project" value="InterPro"/>
</dbReference>
<evidence type="ECO:0000313" key="8">
    <source>
        <dbReference type="EMBL" id="GMM35238.1"/>
    </source>
</evidence>
<evidence type="ECO:0000259" key="7">
    <source>
        <dbReference type="PROSITE" id="PS50048"/>
    </source>
</evidence>
<dbReference type="SMART" id="SM00066">
    <property type="entry name" value="GAL4"/>
    <property type="match status" value="1"/>
</dbReference>
<keyword evidence="4" id="KW-0804">Transcription</keyword>
<evidence type="ECO:0000256" key="6">
    <source>
        <dbReference type="SAM" id="MobiDB-lite"/>
    </source>
</evidence>
<feature type="region of interest" description="Disordered" evidence="6">
    <location>
        <begin position="114"/>
        <end position="140"/>
    </location>
</feature>
<gene>
    <name evidence="8" type="ORF">DASC09_025630</name>
</gene>
<reference evidence="8 9" key="1">
    <citation type="journal article" date="2023" name="Elife">
        <title>Identification of key yeast species and microbe-microbe interactions impacting larval growth of Drosophila in the wild.</title>
        <authorList>
            <person name="Mure A."/>
            <person name="Sugiura Y."/>
            <person name="Maeda R."/>
            <person name="Honda K."/>
            <person name="Sakurai N."/>
            <person name="Takahashi Y."/>
            <person name="Watada M."/>
            <person name="Katoh T."/>
            <person name="Gotoh A."/>
            <person name="Gotoh Y."/>
            <person name="Taniguchi I."/>
            <person name="Nakamura K."/>
            <person name="Hayashi T."/>
            <person name="Katayama T."/>
            <person name="Uemura T."/>
            <person name="Hattori Y."/>
        </authorList>
    </citation>
    <scope>NUCLEOTIDE SEQUENCE [LARGE SCALE GENOMIC DNA]</scope>
    <source>
        <strain evidence="8 9">SC-9</strain>
    </source>
</reference>
<evidence type="ECO:0000256" key="2">
    <source>
        <dbReference type="ARBA" id="ARBA00022723"/>
    </source>
</evidence>
<dbReference type="Proteomes" id="UP001360560">
    <property type="component" value="Unassembled WGS sequence"/>
</dbReference>
<dbReference type="CDD" id="cd00067">
    <property type="entry name" value="GAL4"/>
    <property type="match status" value="1"/>
</dbReference>
<dbReference type="PROSITE" id="PS00463">
    <property type="entry name" value="ZN2_CY6_FUNGAL_1"/>
    <property type="match status" value="1"/>
</dbReference>
<evidence type="ECO:0000256" key="3">
    <source>
        <dbReference type="ARBA" id="ARBA00023015"/>
    </source>
</evidence>
<dbReference type="PANTHER" id="PTHR47338">
    <property type="entry name" value="ZN(II)2CYS6 TRANSCRIPTION FACTOR (EUROFUNG)-RELATED"/>
    <property type="match status" value="1"/>
</dbReference>
<organism evidence="8 9">
    <name type="scientific">Saccharomycopsis crataegensis</name>
    <dbReference type="NCBI Taxonomy" id="43959"/>
    <lineage>
        <taxon>Eukaryota</taxon>
        <taxon>Fungi</taxon>
        <taxon>Dikarya</taxon>
        <taxon>Ascomycota</taxon>
        <taxon>Saccharomycotina</taxon>
        <taxon>Saccharomycetes</taxon>
        <taxon>Saccharomycopsidaceae</taxon>
        <taxon>Saccharomycopsis</taxon>
    </lineage>
</organism>
<keyword evidence="2" id="KW-0479">Metal-binding</keyword>
<name>A0AAV5QK77_9ASCO</name>
<evidence type="ECO:0000256" key="5">
    <source>
        <dbReference type="ARBA" id="ARBA00023242"/>
    </source>
</evidence>
<dbReference type="Gene3D" id="4.10.240.10">
    <property type="entry name" value="Zn(2)-C6 fungal-type DNA-binding domain"/>
    <property type="match status" value="1"/>
</dbReference>
<sequence length="261" mass="29751">MSDQQKKPRIRTPKACNHCRQRKVKCDGNLLQCSNCIRYQIPCQYSPDTPGTREIKKPRKKRAYKSKHSCDNRMAPKKLEANQPSLDIEARLLKLEQNVAKLYKKLDEFIESSTKKPRGYSVSPTSSNSSISMDHSPTKVPFTREESISMDKMFENDSNEALLPSPPSSVSANYENYNDDNYGNKMSIHMGSNKETFDSLHSTLQNNNIPEFSKSFASQLQQSMLQQQQLTGDLTRLLNGDDPSLNFTMMDDDETYITPGF</sequence>
<dbReference type="GeneID" id="90073217"/>
<dbReference type="EMBL" id="BTFZ01000004">
    <property type="protein sequence ID" value="GMM35238.1"/>
    <property type="molecule type" value="Genomic_DNA"/>
</dbReference>
<comment type="caution">
    <text evidence="8">The sequence shown here is derived from an EMBL/GenBank/DDBJ whole genome shotgun (WGS) entry which is preliminary data.</text>
</comment>
<evidence type="ECO:0000256" key="4">
    <source>
        <dbReference type="ARBA" id="ARBA00023163"/>
    </source>
</evidence>
<evidence type="ECO:0000313" key="9">
    <source>
        <dbReference type="Proteomes" id="UP001360560"/>
    </source>
</evidence>
<dbReference type="InterPro" id="IPR050815">
    <property type="entry name" value="TF_fung"/>
</dbReference>
<accession>A0AAV5QK77</accession>
<comment type="subcellular location">
    <subcellularLocation>
        <location evidence="1">Nucleus</location>
    </subcellularLocation>
</comment>